<protein>
    <recommendedName>
        <fullName evidence="5">Type II secretion system protein GspG C-terminal domain-containing protein</fullName>
    </recommendedName>
</protein>
<reference evidence="3 4" key="1">
    <citation type="journal article" date="2015" name="Nature">
        <title>rRNA introns, odd ribosomes, and small enigmatic genomes across a large radiation of phyla.</title>
        <authorList>
            <person name="Brown C.T."/>
            <person name="Hug L.A."/>
            <person name="Thomas B.C."/>
            <person name="Sharon I."/>
            <person name="Castelle C.J."/>
            <person name="Singh A."/>
            <person name="Wilkins M.J."/>
            <person name="Williams K.H."/>
            <person name="Banfield J.F."/>
        </authorList>
    </citation>
    <scope>NUCLEOTIDE SEQUENCE [LARGE SCALE GENOMIC DNA]</scope>
</reference>
<feature type="transmembrane region" description="Helical" evidence="2">
    <location>
        <begin position="44"/>
        <end position="64"/>
    </location>
</feature>
<dbReference type="AlphaFoldDB" id="A0A0G0TDD5"/>
<keyword evidence="2" id="KW-1133">Transmembrane helix</keyword>
<keyword evidence="2" id="KW-0812">Transmembrane</keyword>
<evidence type="ECO:0000256" key="2">
    <source>
        <dbReference type="SAM" id="Phobius"/>
    </source>
</evidence>
<proteinExistence type="predicted"/>
<comment type="caution">
    <text evidence="3">The sequence shown here is derived from an EMBL/GenBank/DDBJ whole genome shotgun (WGS) entry which is preliminary data.</text>
</comment>
<dbReference type="Gene3D" id="3.30.700.10">
    <property type="entry name" value="Glycoprotein, Type 4 Pilin"/>
    <property type="match status" value="1"/>
</dbReference>
<keyword evidence="2" id="KW-0472">Membrane</keyword>
<gene>
    <name evidence="3" type="ORF">UU14_C0002G0079</name>
</gene>
<name>A0A0G0TDD5_9BACT</name>
<dbReference type="Proteomes" id="UP000034664">
    <property type="component" value="Unassembled WGS sequence"/>
</dbReference>
<evidence type="ECO:0000313" key="4">
    <source>
        <dbReference type="Proteomes" id="UP000034664"/>
    </source>
</evidence>
<organism evidence="3 4">
    <name type="scientific">Candidatus Roizmanbacteria bacterium GW2011_GWB1_40_7</name>
    <dbReference type="NCBI Taxonomy" id="1618482"/>
    <lineage>
        <taxon>Bacteria</taxon>
        <taxon>Candidatus Roizmaniibacteriota</taxon>
    </lineage>
</organism>
<evidence type="ECO:0000313" key="3">
    <source>
        <dbReference type="EMBL" id="KKR72826.1"/>
    </source>
</evidence>
<sequence>MDNQPQPPITPSAPTAPNPVQPAPSPQPAVQNQEATQPGTAKTVIVILLLIIFNPLGLILMYVWMKWPVWVKILLTVASIILLILPIIAVSALIAINPKEQLAKAHDMERIREVASIQQAVRMYEKDNIGTLPSTLDELVPEYLAEIPTDPTTDQPYLYEVTMGGQDFTICTTFDSEENAELPNCVDSTNSFILEQ</sequence>
<feature type="transmembrane region" description="Helical" evidence="2">
    <location>
        <begin position="70"/>
        <end position="96"/>
    </location>
</feature>
<evidence type="ECO:0008006" key="5">
    <source>
        <dbReference type="Google" id="ProtNLM"/>
    </source>
</evidence>
<accession>A0A0G0TDD5</accession>
<feature type="compositionally biased region" description="Pro residues" evidence="1">
    <location>
        <begin position="1"/>
        <end position="27"/>
    </location>
</feature>
<feature type="region of interest" description="Disordered" evidence="1">
    <location>
        <begin position="1"/>
        <end position="36"/>
    </location>
</feature>
<dbReference type="EMBL" id="LBZM01000002">
    <property type="protein sequence ID" value="KKR72826.1"/>
    <property type="molecule type" value="Genomic_DNA"/>
</dbReference>
<evidence type="ECO:0000256" key="1">
    <source>
        <dbReference type="SAM" id="MobiDB-lite"/>
    </source>
</evidence>